<name>A0A844XRS5_9SPHN</name>
<keyword evidence="4" id="KW-1185">Reference proteome</keyword>
<comment type="caution">
    <text evidence="3">The sequence shown here is derived from an EMBL/GenBank/DDBJ whole genome shotgun (WGS) entry which is preliminary data.</text>
</comment>
<dbReference type="Proteomes" id="UP000448199">
    <property type="component" value="Unassembled WGS sequence"/>
</dbReference>
<evidence type="ECO:0000313" key="3">
    <source>
        <dbReference type="EMBL" id="MXO48286.1"/>
    </source>
</evidence>
<dbReference type="OrthoDB" id="10008092at2"/>
<dbReference type="AlphaFoldDB" id="A0A844XRS5"/>
<feature type="signal peptide" evidence="2">
    <location>
        <begin position="1"/>
        <end position="20"/>
    </location>
</feature>
<feature type="compositionally biased region" description="Low complexity" evidence="1">
    <location>
        <begin position="68"/>
        <end position="80"/>
    </location>
</feature>
<dbReference type="RefSeq" id="WP_160727820.1">
    <property type="nucleotide sequence ID" value="NZ_WTYC01000003.1"/>
</dbReference>
<feature type="region of interest" description="Disordered" evidence="1">
    <location>
        <begin position="21"/>
        <end position="94"/>
    </location>
</feature>
<dbReference type="PROSITE" id="PS51257">
    <property type="entry name" value="PROKAR_LIPOPROTEIN"/>
    <property type="match status" value="1"/>
</dbReference>
<evidence type="ECO:0000256" key="2">
    <source>
        <dbReference type="SAM" id="SignalP"/>
    </source>
</evidence>
<keyword evidence="2" id="KW-0732">Signal</keyword>
<gene>
    <name evidence="3" type="ORF">GRI69_08460</name>
</gene>
<feature type="chain" id="PRO_5032796488" evidence="2">
    <location>
        <begin position="21"/>
        <end position="94"/>
    </location>
</feature>
<protein>
    <submittedName>
        <fullName evidence="3">Uncharacterized protein</fullName>
    </submittedName>
</protein>
<reference evidence="3 4" key="1">
    <citation type="submission" date="2019-12" db="EMBL/GenBank/DDBJ databases">
        <title>Genomic-based taxomic classification of the family Erythrobacteraceae.</title>
        <authorList>
            <person name="Xu L."/>
        </authorList>
    </citation>
    <scope>NUCLEOTIDE SEQUENCE [LARGE SCALE GENOMIC DNA]</scope>
    <source>
        <strain evidence="3 4">DSM 17792</strain>
    </source>
</reference>
<evidence type="ECO:0000313" key="4">
    <source>
        <dbReference type="Proteomes" id="UP000448199"/>
    </source>
</evidence>
<proteinExistence type="predicted"/>
<accession>A0A844XRS5</accession>
<evidence type="ECO:0000256" key="1">
    <source>
        <dbReference type="SAM" id="MobiDB-lite"/>
    </source>
</evidence>
<dbReference type="EMBL" id="WTYC01000003">
    <property type="protein sequence ID" value="MXO48286.1"/>
    <property type="molecule type" value="Genomic_DNA"/>
</dbReference>
<sequence>MKRTLTATLPLALVFGLAACGEPIDGGDTADLGSDVTSADPGPEGGPEYEPGEDGLLQSDMEPDPEAANEPAAEPIAGEESMADDPVDPAYPAE</sequence>
<organism evidence="3 4">
    <name type="scientific">Qipengyuania vulgaris</name>
    <dbReference type="NCBI Taxonomy" id="291985"/>
    <lineage>
        <taxon>Bacteria</taxon>
        <taxon>Pseudomonadati</taxon>
        <taxon>Pseudomonadota</taxon>
        <taxon>Alphaproteobacteria</taxon>
        <taxon>Sphingomonadales</taxon>
        <taxon>Erythrobacteraceae</taxon>
        <taxon>Qipengyuania</taxon>
    </lineage>
</organism>